<keyword evidence="8 12" id="KW-0653">Protein transport</keyword>
<evidence type="ECO:0000313" key="16">
    <source>
        <dbReference type="Proteomes" id="UP000248689"/>
    </source>
</evidence>
<keyword evidence="10 13" id="KW-0472">Membrane</keyword>
<dbReference type="GO" id="GO:0017038">
    <property type="term" value="P:protein import"/>
    <property type="evidence" value="ECO:0007669"/>
    <property type="project" value="TreeGrafter"/>
</dbReference>
<evidence type="ECO:0000256" key="7">
    <source>
        <dbReference type="ARBA" id="ARBA00022692"/>
    </source>
</evidence>
<keyword evidence="6" id="KW-0997">Cell inner membrane</keyword>
<protein>
    <recommendedName>
        <fullName evidence="3">Biopolymer transport protein ExbB</fullName>
    </recommendedName>
</protein>
<dbReference type="PANTHER" id="PTHR30625">
    <property type="entry name" value="PROTEIN TOLQ"/>
    <property type="match status" value="1"/>
</dbReference>
<dbReference type="InterPro" id="IPR050790">
    <property type="entry name" value="ExbB/TolQ_transport"/>
</dbReference>
<comment type="caution">
    <text evidence="15">The sequence shown here is derived from an EMBL/GenBank/DDBJ whole genome shotgun (WGS) entry which is preliminary data.</text>
</comment>
<keyword evidence="4 12" id="KW-0813">Transport</keyword>
<evidence type="ECO:0000259" key="14">
    <source>
        <dbReference type="Pfam" id="PF01618"/>
    </source>
</evidence>
<organism evidence="15 16">
    <name type="scientific">Glaesserella australis</name>
    <dbReference type="NCBI Taxonomy" id="2094024"/>
    <lineage>
        <taxon>Bacteria</taxon>
        <taxon>Pseudomonadati</taxon>
        <taxon>Pseudomonadota</taxon>
        <taxon>Gammaproteobacteria</taxon>
        <taxon>Pasteurellales</taxon>
        <taxon>Pasteurellaceae</taxon>
        <taxon>Glaesserella</taxon>
    </lineage>
</organism>
<dbReference type="EMBL" id="PTPX01000007">
    <property type="protein sequence ID" value="RAL19188.1"/>
    <property type="molecule type" value="Genomic_DNA"/>
</dbReference>
<comment type="subcellular location">
    <subcellularLocation>
        <location evidence="1">Cell inner membrane</location>
        <topology evidence="1">Multi-pass membrane protein</topology>
    </subcellularLocation>
    <subcellularLocation>
        <location evidence="12">Membrane</location>
        <topology evidence="12">Multi-pass membrane protein</topology>
    </subcellularLocation>
</comment>
<keyword evidence="5" id="KW-1003">Cell membrane</keyword>
<evidence type="ECO:0000256" key="9">
    <source>
        <dbReference type="ARBA" id="ARBA00022989"/>
    </source>
</evidence>
<evidence type="ECO:0000256" key="1">
    <source>
        <dbReference type="ARBA" id="ARBA00004429"/>
    </source>
</evidence>
<name>A0A328BXU5_9PAST</name>
<keyword evidence="9 13" id="KW-1133">Transmembrane helix</keyword>
<keyword evidence="16" id="KW-1185">Reference proteome</keyword>
<feature type="domain" description="MotA/TolQ/ExbB proton channel" evidence="14">
    <location>
        <begin position="101"/>
        <end position="203"/>
    </location>
</feature>
<dbReference type="PANTHER" id="PTHR30625:SF14">
    <property type="entry name" value="BIOPOLYMER TRANSPORT PROTEIN EXBB"/>
    <property type="match status" value="1"/>
</dbReference>
<evidence type="ECO:0000256" key="13">
    <source>
        <dbReference type="SAM" id="Phobius"/>
    </source>
</evidence>
<gene>
    <name evidence="15" type="ORF">C5N92_03475</name>
</gene>
<comment type="subunit">
    <text evidence="2">The accessory proteins ExbB and ExbD seem to form a complex with TonB.</text>
</comment>
<feature type="transmembrane region" description="Helical" evidence="13">
    <location>
        <begin position="12"/>
        <end position="37"/>
    </location>
</feature>
<reference evidence="16" key="1">
    <citation type="submission" date="2018-02" db="EMBL/GenBank/DDBJ databases">
        <title>Glaesserella australis sp. nov., isolated from the lungs of pigs.</title>
        <authorList>
            <person name="Turni C."/>
            <person name="Christensen H."/>
        </authorList>
    </citation>
    <scope>NUCLEOTIDE SEQUENCE [LARGE SCALE GENOMIC DNA]</scope>
    <source>
        <strain evidence="16">HS4635</strain>
    </source>
</reference>
<evidence type="ECO:0000256" key="2">
    <source>
        <dbReference type="ARBA" id="ARBA00011471"/>
    </source>
</evidence>
<dbReference type="InterPro" id="IPR002898">
    <property type="entry name" value="MotA_ExbB_proton_chnl"/>
</dbReference>
<evidence type="ECO:0000256" key="12">
    <source>
        <dbReference type="RuleBase" id="RU004057"/>
    </source>
</evidence>
<dbReference type="Pfam" id="PF01618">
    <property type="entry name" value="MotA_ExbB"/>
    <property type="match status" value="1"/>
</dbReference>
<evidence type="ECO:0000256" key="6">
    <source>
        <dbReference type="ARBA" id="ARBA00022519"/>
    </source>
</evidence>
<dbReference type="OrthoDB" id="9805133at2"/>
<dbReference type="AlphaFoldDB" id="A0A328BXU5"/>
<accession>A0A328BXU5</accession>
<evidence type="ECO:0000256" key="11">
    <source>
        <dbReference type="ARBA" id="ARBA00024816"/>
    </source>
</evidence>
<evidence type="ECO:0000256" key="8">
    <source>
        <dbReference type="ARBA" id="ARBA00022927"/>
    </source>
</evidence>
<comment type="similarity">
    <text evidence="12">Belongs to the exbB/tolQ family.</text>
</comment>
<evidence type="ECO:0000256" key="10">
    <source>
        <dbReference type="ARBA" id="ARBA00023136"/>
    </source>
</evidence>
<evidence type="ECO:0000313" key="15">
    <source>
        <dbReference type="EMBL" id="RAL19188.1"/>
    </source>
</evidence>
<evidence type="ECO:0000256" key="5">
    <source>
        <dbReference type="ARBA" id="ARBA00022475"/>
    </source>
</evidence>
<evidence type="ECO:0000256" key="4">
    <source>
        <dbReference type="ARBA" id="ARBA00022448"/>
    </source>
</evidence>
<sequence length="226" mass="25349">MNLIELIQQQDIVLSISFGILVFMSILSWSIILIRLIKMIGVKKNNRQSFQLVKSAENMLQAKQAIQNKRSDIADILQATYSQCELYQAKDKHYLSHQLPFRDFLTLHLRNAITQSLRKYEGGLVALASIGAVAPFIGLFGTVWGIFNALMDISQQGQVSIATVSAPIGEALVATAMGLFVAIPAVLAYNLITRLNRNLSQDLDHYANELFIYLLHHYEINKGENK</sequence>
<dbReference type="Proteomes" id="UP000248689">
    <property type="component" value="Unassembled WGS sequence"/>
</dbReference>
<dbReference type="RefSeq" id="WP_111749477.1">
    <property type="nucleotide sequence ID" value="NZ_PTPX01000007.1"/>
</dbReference>
<evidence type="ECO:0000256" key="3">
    <source>
        <dbReference type="ARBA" id="ARBA00022093"/>
    </source>
</evidence>
<feature type="transmembrane region" description="Helical" evidence="13">
    <location>
        <begin position="171"/>
        <end position="192"/>
    </location>
</feature>
<proteinExistence type="inferred from homology"/>
<comment type="function">
    <text evidence="11">Involved in the TonB-dependent energy-dependent transport of various receptor-bound substrates. Protects ExbD from proteolytic degradation and functionally stabilizes TonB.</text>
</comment>
<keyword evidence="7 13" id="KW-0812">Transmembrane</keyword>
<feature type="transmembrane region" description="Helical" evidence="13">
    <location>
        <begin position="124"/>
        <end position="151"/>
    </location>
</feature>
<dbReference type="GO" id="GO:0005886">
    <property type="term" value="C:plasma membrane"/>
    <property type="evidence" value="ECO:0007669"/>
    <property type="project" value="UniProtKB-SubCell"/>
</dbReference>